<dbReference type="InterPro" id="IPR050557">
    <property type="entry name" value="RTX_toxin/Mannuronan_C5-epim"/>
</dbReference>
<evidence type="ECO:0000256" key="8">
    <source>
        <dbReference type="ARBA" id="ARBA00022801"/>
    </source>
</evidence>
<dbReference type="InterPro" id="IPR018511">
    <property type="entry name" value="Hemolysin-typ_Ca-bd_CS"/>
</dbReference>
<dbReference type="PANTHER" id="PTHR38340:SF1">
    <property type="entry name" value="S-LAYER PROTEIN"/>
    <property type="match status" value="1"/>
</dbReference>
<dbReference type="Proteomes" id="UP000199441">
    <property type="component" value="Unassembled WGS sequence"/>
</dbReference>
<evidence type="ECO:0000313" key="13">
    <source>
        <dbReference type="Proteomes" id="UP000199441"/>
    </source>
</evidence>
<dbReference type="InterPro" id="IPR001818">
    <property type="entry name" value="Pept_M10_metallopeptidase"/>
</dbReference>
<gene>
    <name evidence="12" type="ORF">SAMN04488001_0062</name>
</gene>
<keyword evidence="5" id="KW-0645">Protease</keyword>
<dbReference type="InterPro" id="IPR013858">
    <property type="entry name" value="Peptidase_M10B_C"/>
</dbReference>
<dbReference type="InterPro" id="IPR024079">
    <property type="entry name" value="MetalloPept_cat_dom_sf"/>
</dbReference>
<proteinExistence type="inferred from homology"/>
<dbReference type="STRING" id="670155.SAMN04488001_0062"/>
<dbReference type="SUPFAM" id="SSF51120">
    <property type="entry name" value="beta-Roll"/>
    <property type="match status" value="3"/>
</dbReference>
<dbReference type="InterPro" id="IPR006026">
    <property type="entry name" value="Peptidase_Metallo"/>
</dbReference>
<dbReference type="GO" id="GO:0006508">
    <property type="term" value="P:proteolysis"/>
    <property type="evidence" value="ECO:0007669"/>
    <property type="project" value="UniProtKB-KW"/>
</dbReference>
<protein>
    <submittedName>
        <fullName evidence="12">Ca2+-binding protein, RTX toxin-related</fullName>
    </submittedName>
</protein>
<dbReference type="PRINTS" id="PR00313">
    <property type="entry name" value="CABNDNGRPT"/>
</dbReference>
<keyword evidence="7" id="KW-0677">Repeat</keyword>
<sequence>MTKLSHHNNTTAPGTGEAFAGERHQSFMISFGEGCVDFHANHFDDGSYGLSGPDVHPSPHTPSREAASLDQLAAFLTDGYWQETGRTGRRWDTTSKSEISVDITTLSASEKRLVRYAFEAWEMVADLNFVEVGGGANIRFQNTDSGAYASATTSGGIIRSAMINVDDRYIQYYGDTVDTHTFSTYVHEIGHVLGLGHQGPYNGSAKYGRDEEFTNDSYLVSVMSYFSQTENTSVQGTYGEPITPMMADLVAIQNLYGTPDGRSTTAGNTVWGANTTLDNYLGLYFEDLSSGQGSASAHDGARTALTIYDVSGVDTIDVSFSASATRIDMNAEQYSDVGGINNVSIGRGVIIENAIGSAKADTIVGNYVANIIAGGAGNDVVHGGAGFDTIWGGQGDDTLNGDDHADTLHGGAGHDRLFGGDGFDTLYGNAGDDTLYGGASPDRLWGGSGDDILRAGTNFGITVDGLFGGDGNDRLYGEGGFDTLMGGNGDDYLDGGKQADNLHGGNGHDTLFGGDGLDRLFGGDGDDDLTGGRGSDGLFGQQGDDILQGDNDNDRLFGGTGNDIMDGGSGDDQLFGGAGFDLLLGGDGDDILSGNFNADRFIFTDGHGHDTITDFEANSSFEFIDLSGLSAINDFQQVQNAMQQVGEAYVIIETGESSSITLLDTEVSDFNASDFIF</sequence>
<dbReference type="Gene3D" id="3.40.390.10">
    <property type="entry name" value="Collagenase (Catalytic Domain)"/>
    <property type="match status" value="1"/>
</dbReference>
<dbReference type="GO" id="GO:0004222">
    <property type="term" value="F:metalloendopeptidase activity"/>
    <property type="evidence" value="ECO:0007669"/>
    <property type="project" value="InterPro"/>
</dbReference>
<evidence type="ECO:0000256" key="5">
    <source>
        <dbReference type="ARBA" id="ARBA00022670"/>
    </source>
</evidence>
<reference evidence="13" key="1">
    <citation type="submission" date="2016-10" db="EMBL/GenBank/DDBJ databases">
        <authorList>
            <person name="Varghese N."/>
            <person name="Submissions S."/>
        </authorList>
    </citation>
    <scope>NUCLEOTIDE SEQUENCE [LARGE SCALE GENOMIC DNA]</scope>
    <source>
        <strain evidence="13">DSM 26922</strain>
    </source>
</reference>
<dbReference type="GO" id="GO:0031012">
    <property type="term" value="C:extracellular matrix"/>
    <property type="evidence" value="ECO:0007669"/>
    <property type="project" value="InterPro"/>
</dbReference>
<evidence type="ECO:0000256" key="1">
    <source>
        <dbReference type="ARBA" id="ARBA00001913"/>
    </source>
</evidence>
<dbReference type="InterPro" id="IPR011049">
    <property type="entry name" value="Serralysin-like_metalloprot_C"/>
</dbReference>
<feature type="region of interest" description="Disordered" evidence="10">
    <location>
        <begin position="531"/>
        <end position="552"/>
    </location>
</feature>
<dbReference type="PROSITE" id="PS00330">
    <property type="entry name" value="HEMOLYSIN_CALCIUM"/>
    <property type="match status" value="5"/>
</dbReference>
<evidence type="ECO:0000256" key="9">
    <source>
        <dbReference type="ARBA" id="ARBA00022833"/>
    </source>
</evidence>
<dbReference type="Pfam" id="PF08548">
    <property type="entry name" value="Peptidase_M10_C"/>
    <property type="match status" value="1"/>
</dbReference>
<dbReference type="InterPro" id="IPR034033">
    <property type="entry name" value="Serralysin-like"/>
</dbReference>
<dbReference type="RefSeq" id="WP_089948850.1">
    <property type="nucleotide sequence ID" value="NZ_FNOI01000010.1"/>
</dbReference>
<dbReference type="GO" id="GO:0005615">
    <property type="term" value="C:extracellular space"/>
    <property type="evidence" value="ECO:0007669"/>
    <property type="project" value="InterPro"/>
</dbReference>
<dbReference type="PANTHER" id="PTHR38340">
    <property type="entry name" value="S-LAYER PROTEIN"/>
    <property type="match status" value="1"/>
</dbReference>
<comment type="cofactor">
    <cofactor evidence="1">
        <name>Ca(2+)</name>
        <dbReference type="ChEBI" id="CHEBI:29108"/>
    </cofactor>
</comment>
<dbReference type="InterPro" id="IPR001343">
    <property type="entry name" value="Hemolysn_Ca-bd"/>
</dbReference>
<comment type="similarity">
    <text evidence="3">Belongs to the peptidase M10B family.</text>
</comment>
<evidence type="ECO:0000259" key="11">
    <source>
        <dbReference type="SMART" id="SM00235"/>
    </source>
</evidence>
<evidence type="ECO:0000256" key="10">
    <source>
        <dbReference type="SAM" id="MobiDB-lite"/>
    </source>
</evidence>
<dbReference type="EMBL" id="FNOI01000010">
    <property type="protein sequence ID" value="SDX62622.1"/>
    <property type="molecule type" value="Genomic_DNA"/>
</dbReference>
<evidence type="ECO:0000256" key="7">
    <source>
        <dbReference type="ARBA" id="ARBA00022737"/>
    </source>
</evidence>
<name>A0A1H3D7X4_9RHOB</name>
<keyword evidence="6" id="KW-0479">Metal-binding</keyword>
<dbReference type="Pfam" id="PF00413">
    <property type="entry name" value="Peptidase_M10"/>
    <property type="match status" value="1"/>
</dbReference>
<feature type="domain" description="Peptidase metallopeptidase" evidence="11">
    <location>
        <begin position="87"/>
        <end position="240"/>
    </location>
</feature>
<evidence type="ECO:0000256" key="4">
    <source>
        <dbReference type="ARBA" id="ARBA00022525"/>
    </source>
</evidence>
<keyword evidence="13" id="KW-1185">Reference proteome</keyword>
<dbReference type="Pfam" id="PF00353">
    <property type="entry name" value="HemolysinCabind"/>
    <property type="match status" value="5"/>
</dbReference>
<dbReference type="OrthoDB" id="733404at2"/>
<evidence type="ECO:0000313" key="12">
    <source>
        <dbReference type="EMBL" id="SDX62622.1"/>
    </source>
</evidence>
<dbReference type="SUPFAM" id="SSF55486">
    <property type="entry name" value="Metalloproteases ('zincins'), catalytic domain"/>
    <property type="match status" value="1"/>
</dbReference>
<dbReference type="SMART" id="SM00235">
    <property type="entry name" value="ZnMc"/>
    <property type="match status" value="1"/>
</dbReference>
<evidence type="ECO:0000256" key="2">
    <source>
        <dbReference type="ARBA" id="ARBA00004613"/>
    </source>
</evidence>
<comment type="subcellular location">
    <subcellularLocation>
        <location evidence="2">Secreted</location>
    </subcellularLocation>
</comment>
<keyword evidence="8" id="KW-0378">Hydrolase</keyword>
<dbReference type="GO" id="GO:0005509">
    <property type="term" value="F:calcium ion binding"/>
    <property type="evidence" value="ECO:0007669"/>
    <property type="project" value="InterPro"/>
</dbReference>
<evidence type="ECO:0000256" key="6">
    <source>
        <dbReference type="ARBA" id="ARBA00022723"/>
    </source>
</evidence>
<keyword evidence="4" id="KW-0964">Secreted</keyword>
<dbReference type="CDD" id="cd04277">
    <property type="entry name" value="ZnMc_serralysin_like"/>
    <property type="match status" value="1"/>
</dbReference>
<keyword evidence="9" id="KW-0862">Zinc</keyword>
<dbReference type="Gene3D" id="2.150.10.10">
    <property type="entry name" value="Serralysin-like metalloprotease, C-terminal"/>
    <property type="match status" value="4"/>
</dbReference>
<evidence type="ECO:0000256" key="3">
    <source>
        <dbReference type="ARBA" id="ARBA00009490"/>
    </source>
</evidence>
<accession>A0A1H3D7X4</accession>
<dbReference type="AlphaFoldDB" id="A0A1H3D7X4"/>
<dbReference type="GO" id="GO:0008270">
    <property type="term" value="F:zinc ion binding"/>
    <property type="evidence" value="ECO:0007669"/>
    <property type="project" value="InterPro"/>
</dbReference>
<organism evidence="12 13">
    <name type="scientific">Litoreibacter albidus</name>
    <dbReference type="NCBI Taxonomy" id="670155"/>
    <lineage>
        <taxon>Bacteria</taxon>
        <taxon>Pseudomonadati</taxon>
        <taxon>Pseudomonadota</taxon>
        <taxon>Alphaproteobacteria</taxon>
        <taxon>Rhodobacterales</taxon>
        <taxon>Roseobacteraceae</taxon>
        <taxon>Litoreibacter</taxon>
    </lineage>
</organism>